<dbReference type="InParanoid" id="W3WJP7"/>
<protein>
    <submittedName>
        <fullName evidence="2">Uncharacterized protein</fullName>
    </submittedName>
</protein>
<dbReference type="AlphaFoldDB" id="W3WJP7"/>
<gene>
    <name evidence="2" type="ORF">PFICI_13860</name>
</gene>
<dbReference type="Proteomes" id="UP000030651">
    <property type="component" value="Unassembled WGS sequence"/>
</dbReference>
<evidence type="ECO:0000313" key="3">
    <source>
        <dbReference type="Proteomes" id="UP000030651"/>
    </source>
</evidence>
<dbReference type="GeneID" id="19278873"/>
<keyword evidence="1" id="KW-0472">Membrane</keyword>
<dbReference type="eggNOG" id="ENOG502S6E5">
    <property type="taxonomic scope" value="Eukaryota"/>
</dbReference>
<proteinExistence type="predicted"/>
<sequence length="467" mass="52938">MNSTNGTGDATETASVGWVSPPNAGRSTWGIIWSCLTIFLLCSWKCTHLNIPTVEESEAGWHHVWCIPVFPEKPLLRKWDRKLFFMGLSAIAPEMVVSLAAKQHFKARQEMQRVNNTNSKNKKYTLAHAMFAEMGGFVVHFYGETPQELGADTSIIDEAGNDDFARRMKAVAKFDKGKMFIKKAQILDLSQVAKLESIGSFNVDEADIKDRSKADPFTKVFALVQASWLVLQSCARKAAGLQITELELMTLAFTVCALFTYILWWHKPFDVERSIVVLLPESCIRVLEKEPEWKKPSWPSQWDHFQRSLSQWDHFQWSQRIVDLDWDTFEAVTTSFGLDSGEEESYHIIGTVAFYVFGAVFSSIHFAAWNWVFPLPVLQTIWQSFCAAAFGSAILPLVFGGLFSKLRTNYDGPDIVVIILVNLFFGTLVINMIARLALIVLTFYCFTSMPASAYQDLDWAQFLPHFS</sequence>
<keyword evidence="1" id="KW-1133">Transmembrane helix</keyword>
<dbReference type="OrthoDB" id="3061561at2759"/>
<reference evidence="3" key="1">
    <citation type="journal article" date="2015" name="BMC Genomics">
        <title>Genomic and transcriptomic analysis of the endophytic fungus Pestalotiopsis fici reveals its lifestyle and high potential for synthesis of natural products.</title>
        <authorList>
            <person name="Wang X."/>
            <person name="Zhang X."/>
            <person name="Liu L."/>
            <person name="Xiang M."/>
            <person name="Wang W."/>
            <person name="Sun X."/>
            <person name="Che Y."/>
            <person name="Guo L."/>
            <person name="Liu G."/>
            <person name="Guo L."/>
            <person name="Wang C."/>
            <person name="Yin W.B."/>
            <person name="Stadler M."/>
            <person name="Zhang X."/>
            <person name="Liu X."/>
        </authorList>
    </citation>
    <scope>NUCLEOTIDE SEQUENCE [LARGE SCALE GENOMIC DNA]</scope>
    <source>
        <strain evidence="3">W106-1 / CGMCC3.15140</strain>
    </source>
</reference>
<organism evidence="2 3">
    <name type="scientific">Pestalotiopsis fici (strain W106-1 / CGMCC3.15140)</name>
    <dbReference type="NCBI Taxonomy" id="1229662"/>
    <lineage>
        <taxon>Eukaryota</taxon>
        <taxon>Fungi</taxon>
        <taxon>Dikarya</taxon>
        <taxon>Ascomycota</taxon>
        <taxon>Pezizomycotina</taxon>
        <taxon>Sordariomycetes</taxon>
        <taxon>Xylariomycetidae</taxon>
        <taxon>Amphisphaeriales</taxon>
        <taxon>Sporocadaceae</taxon>
        <taxon>Pestalotiopsis</taxon>
    </lineage>
</organism>
<dbReference type="HOGENOM" id="CLU_022883_4_3_1"/>
<feature type="transmembrane region" description="Helical" evidence="1">
    <location>
        <begin position="381"/>
        <end position="403"/>
    </location>
</feature>
<evidence type="ECO:0000313" key="2">
    <source>
        <dbReference type="EMBL" id="ETS73994.1"/>
    </source>
</evidence>
<dbReference type="RefSeq" id="XP_007840632.1">
    <property type="nucleotide sequence ID" value="XM_007842441.1"/>
</dbReference>
<accession>W3WJP7</accession>
<dbReference type="PANTHER" id="PTHR35043:SF8">
    <property type="entry name" value="DUF4220 DOMAIN-CONTAINING PROTEIN"/>
    <property type="match status" value="1"/>
</dbReference>
<feature type="transmembrane region" description="Helical" evidence="1">
    <location>
        <begin position="415"/>
        <end position="446"/>
    </location>
</feature>
<dbReference type="EMBL" id="KI912120">
    <property type="protein sequence ID" value="ETS73994.1"/>
    <property type="molecule type" value="Genomic_DNA"/>
</dbReference>
<feature type="transmembrane region" description="Helical" evidence="1">
    <location>
        <begin position="346"/>
        <end position="369"/>
    </location>
</feature>
<keyword evidence="1" id="KW-0812">Transmembrane</keyword>
<dbReference type="PANTHER" id="PTHR35043">
    <property type="entry name" value="TRANSCRIPTION FACTOR DOMAIN-CONTAINING PROTEIN"/>
    <property type="match status" value="1"/>
</dbReference>
<dbReference type="OMA" id="LWRCASI"/>
<evidence type="ECO:0000256" key="1">
    <source>
        <dbReference type="SAM" id="Phobius"/>
    </source>
</evidence>
<dbReference type="KEGG" id="pfy:PFICI_13860"/>
<feature type="transmembrane region" description="Helical" evidence="1">
    <location>
        <begin position="246"/>
        <end position="264"/>
    </location>
</feature>
<name>W3WJP7_PESFW</name>
<keyword evidence="3" id="KW-1185">Reference proteome</keyword>